<dbReference type="Gene3D" id="3.90.1530.30">
    <property type="match status" value="1"/>
</dbReference>
<comment type="function">
    <text evidence="4">Involved in chromosome partition. Localize to both poles of the predivisional cell following completion of DNA replication. Binds to the DNA origin of replication.</text>
</comment>
<dbReference type="PANTHER" id="PTHR33375">
    <property type="entry name" value="CHROMOSOME-PARTITIONING PROTEIN PARB-RELATED"/>
    <property type="match status" value="1"/>
</dbReference>
<dbReference type="InterPro" id="IPR057240">
    <property type="entry name" value="ParB_dimer_C"/>
</dbReference>
<dbReference type="EMBL" id="CP034328">
    <property type="protein sequence ID" value="AZL59295.1"/>
    <property type="molecule type" value="Genomic_DNA"/>
</dbReference>
<comment type="similarity">
    <text evidence="1">Belongs to the ParB family.</text>
</comment>
<evidence type="ECO:0000256" key="5">
    <source>
        <dbReference type="SAM" id="MobiDB-lite"/>
    </source>
</evidence>
<dbReference type="SMART" id="SM00470">
    <property type="entry name" value="ParB"/>
    <property type="match status" value="1"/>
</dbReference>
<dbReference type="InterPro" id="IPR036086">
    <property type="entry name" value="ParB/Sulfiredoxin_sf"/>
</dbReference>
<dbReference type="InterPro" id="IPR041468">
    <property type="entry name" value="HTH_ParB/Spo0J"/>
</dbReference>
<protein>
    <submittedName>
        <fullName evidence="7">ParB/RepB/Spo0J family partition protein</fullName>
    </submittedName>
</protein>
<dbReference type="Pfam" id="PF23552">
    <property type="entry name" value="ParB_C"/>
    <property type="match status" value="1"/>
</dbReference>
<dbReference type="NCBIfam" id="TIGR00180">
    <property type="entry name" value="parB_part"/>
    <property type="match status" value="1"/>
</dbReference>
<dbReference type="RefSeq" id="WP_125325490.1">
    <property type="nucleotide sequence ID" value="NZ_CP034328.1"/>
</dbReference>
<proteinExistence type="inferred from homology"/>
<evidence type="ECO:0000256" key="4">
    <source>
        <dbReference type="ARBA" id="ARBA00025472"/>
    </source>
</evidence>
<accession>A0A3S8U6W5</accession>
<dbReference type="OrthoDB" id="9802051at2"/>
<dbReference type="PANTHER" id="PTHR33375:SF1">
    <property type="entry name" value="CHROMOSOME-PARTITIONING PROTEIN PARB-RELATED"/>
    <property type="match status" value="1"/>
</dbReference>
<dbReference type="Pfam" id="PF17762">
    <property type="entry name" value="HTH_ParB"/>
    <property type="match status" value="1"/>
</dbReference>
<dbReference type="SUPFAM" id="SSF110849">
    <property type="entry name" value="ParB/Sulfiredoxin"/>
    <property type="match status" value="1"/>
</dbReference>
<dbReference type="InterPro" id="IPR050336">
    <property type="entry name" value="Chromosome_partition/occlusion"/>
</dbReference>
<dbReference type="GO" id="GO:0005694">
    <property type="term" value="C:chromosome"/>
    <property type="evidence" value="ECO:0007669"/>
    <property type="project" value="TreeGrafter"/>
</dbReference>
<dbReference type="AlphaFoldDB" id="A0A3S8U6W5"/>
<dbReference type="InterPro" id="IPR004437">
    <property type="entry name" value="ParB/RepB/Spo0J"/>
</dbReference>
<keyword evidence="2" id="KW-0159">Chromosome partition</keyword>
<keyword evidence="3" id="KW-0238">DNA-binding</keyword>
<dbReference type="Pfam" id="PF02195">
    <property type="entry name" value="ParB_N"/>
    <property type="match status" value="1"/>
</dbReference>
<dbReference type="Gene3D" id="1.10.10.2830">
    <property type="match status" value="1"/>
</dbReference>
<organism evidence="7 8">
    <name type="scientific">Tabrizicola piscis</name>
    <dbReference type="NCBI Taxonomy" id="2494374"/>
    <lineage>
        <taxon>Bacteria</taxon>
        <taxon>Pseudomonadati</taxon>
        <taxon>Pseudomonadota</taxon>
        <taxon>Alphaproteobacteria</taxon>
        <taxon>Rhodobacterales</taxon>
        <taxon>Paracoccaceae</taxon>
        <taxon>Tabrizicola</taxon>
    </lineage>
</organism>
<evidence type="ECO:0000256" key="2">
    <source>
        <dbReference type="ARBA" id="ARBA00022829"/>
    </source>
</evidence>
<dbReference type="GO" id="GO:0045881">
    <property type="term" value="P:positive regulation of sporulation resulting in formation of a cellular spore"/>
    <property type="evidence" value="ECO:0007669"/>
    <property type="project" value="TreeGrafter"/>
</dbReference>
<dbReference type="SUPFAM" id="SSF109709">
    <property type="entry name" value="KorB DNA-binding domain-like"/>
    <property type="match status" value="1"/>
</dbReference>
<dbReference type="InterPro" id="IPR003115">
    <property type="entry name" value="ParB_N"/>
</dbReference>
<feature type="domain" description="ParB-like N-terminal" evidence="6">
    <location>
        <begin position="37"/>
        <end position="128"/>
    </location>
</feature>
<reference evidence="7 8" key="1">
    <citation type="submission" date="2018-12" db="EMBL/GenBank/DDBJ databases">
        <title>Complete genome sequencing of Tabrizicola sp. K13M18.</title>
        <authorList>
            <person name="Bae J.-W."/>
        </authorList>
    </citation>
    <scope>NUCLEOTIDE SEQUENCE [LARGE SCALE GENOMIC DNA]</scope>
    <source>
        <strain evidence="7 8">K13M18</strain>
    </source>
</reference>
<keyword evidence="8" id="KW-1185">Reference proteome</keyword>
<dbReference type="Proteomes" id="UP000282002">
    <property type="component" value="Chromosome"/>
</dbReference>
<dbReference type="FunFam" id="3.90.1530.30:FF:000001">
    <property type="entry name" value="Chromosome partitioning protein ParB"/>
    <property type="match status" value="1"/>
</dbReference>
<dbReference type="GO" id="GO:0007059">
    <property type="term" value="P:chromosome segregation"/>
    <property type="evidence" value="ECO:0007669"/>
    <property type="project" value="UniProtKB-KW"/>
</dbReference>
<gene>
    <name evidence="7" type="ORF">EI545_10830</name>
</gene>
<dbReference type="KEGG" id="taw:EI545_10830"/>
<name>A0A3S8U6W5_9RHOB</name>
<feature type="region of interest" description="Disordered" evidence="5">
    <location>
        <begin position="21"/>
        <end position="52"/>
    </location>
</feature>
<evidence type="ECO:0000313" key="7">
    <source>
        <dbReference type="EMBL" id="AZL59295.1"/>
    </source>
</evidence>
<evidence type="ECO:0000256" key="1">
    <source>
        <dbReference type="ARBA" id="ARBA00006295"/>
    </source>
</evidence>
<evidence type="ECO:0000313" key="8">
    <source>
        <dbReference type="Proteomes" id="UP000282002"/>
    </source>
</evidence>
<evidence type="ECO:0000256" key="3">
    <source>
        <dbReference type="ARBA" id="ARBA00023125"/>
    </source>
</evidence>
<sequence length="304" mass="33540">MNTKNEKRGLGRGLSALMADVNLAGPDQGSSGRRAEQMLPIDKLEPNPQQPRLDFKRDELESLADSIRQKGVIQPLIVRRKMGRDVYEIVAGERRWRAAQLAQLHEVPVVIRDLDDSEVLEIAIIENIQRSDLSAIEEALGFRQLMTRFGHTQEKLAEALSKSRSHVANLLRLLTLPTEVQDMVRDGSLSAGHARALIGSPKAHELAGQIVAKGLSVRETEKLVKVQATPKAADRKPSPASEKDADTRALEADLSANLKMHVQIDHGPDGQAGKLVIRYDSLEDLDILCQVLSQPPHRLARGDD</sequence>
<dbReference type="FunFam" id="1.10.10.2830:FF:000001">
    <property type="entry name" value="Chromosome partitioning protein ParB"/>
    <property type="match status" value="1"/>
</dbReference>
<feature type="compositionally biased region" description="Basic and acidic residues" evidence="5">
    <location>
        <begin position="232"/>
        <end position="246"/>
    </location>
</feature>
<dbReference type="GO" id="GO:0003677">
    <property type="term" value="F:DNA binding"/>
    <property type="evidence" value="ECO:0007669"/>
    <property type="project" value="UniProtKB-KW"/>
</dbReference>
<evidence type="ECO:0000259" key="6">
    <source>
        <dbReference type="SMART" id="SM00470"/>
    </source>
</evidence>
<feature type="region of interest" description="Disordered" evidence="5">
    <location>
        <begin position="227"/>
        <end position="246"/>
    </location>
</feature>
<dbReference type="CDD" id="cd16393">
    <property type="entry name" value="SPO0J_N"/>
    <property type="match status" value="1"/>
</dbReference>